<dbReference type="AlphaFoldDB" id="A0A5J4YJJ0"/>
<evidence type="ECO:0000256" key="2">
    <source>
        <dbReference type="SAM" id="MobiDB-lite"/>
    </source>
</evidence>
<organism evidence="3 4">
    <name type="scientific">Porphyridium purpureum</name>
    <name type="common">Red alga</name>
    <name type="synonym">Porphyridium cruentum</name>
    <dbReference type="NCBI Taxonomy" id="35688"/>
    <lineage>
        <taxon>Eukaryota</taxon>
        <taxon>Rhodophyta</taxon>
        <taxon>Bangiophyceae</taxon>
        <taxon>Porphyridiales</taxon>
        <taxon>Porphyridiaceae</taxon>
        <taxon>Porphyridium</taxon>
    </lineage>
</organism>
<sequence length="551" mass="61032">MSVAAEAADRAEDAEMVGLDALDALDVLLAHSEARLHKVYEFVRKSVGEAGNAYWSLSVPAGADASAVAERYAQAGRQDPQVVVQAGHTESEPVGSAAFGGALGVHGRTLENTPGLAGPAASTSGSQLAHSADQSRASNGSSDAQGGRLALEPTRDSAAATAATLAASFEHAARVAQLLDALERLTTTTMAREGSDMLFIDYRRAVALAQARAETLEKELARERQRERDEMMKRERWKTEIGSRLAALHEENQALKIANKELTLFNTQSGVELSEWKAKGEAALEENEAMRLRLNFADEMERLLLVERESTARLKEQVRELQDELTVRSHQANTALNENKRAPGAQSQTKARDSDLVLRMRERMLRTERELRAERERAATLQRLSTQHQIEAQRVQTIREQLQDKLNLMETVHAQRERQMDESYNAVRAVNQALCVWMNELQIKQMAHEPPRRRSVSPLTSPLKISDLVLMVPNRLGMSNGNDRKACTLDVWVYQMTVSSAAKPVRDGGTMGPTATKSKMICDAFFRIWQWESRSGSLRLYSACSRICVSD</sequence>
<dbReference type="EMBL" id="VRMN01000014">
    <property type="protein sequence ID" value="KAA8491398.1"/>
    <property type="molecule type" value="Genomic_DNA"/>
</dbReference>
<feature type="region of interest" description="Disordered" evidence="2">
    <location>
        <begin position="110"/>
        <end position="155"/>
    </location>
</feature>
<accession>A0A5J4YJJ0</accession>
<reference evidence="4" key="1">
    <citation type="journal article" date="2019" name="Nat. Commun.">
        <title>Expansion of phycobilisome linker gene families in mesophilic red algae.</title>
        <authorList>
            <person name="Lee J."/>
            <person name="Kim D."/>
            <person name="Bhattacharya D."/>
            <person name="Yoon H.S."/>
        </authorList>
    </citation>
    <scope>NUCLEOTIDE SEQUENCE [LARGE SCALE GENOMIC DNA]</scope>
    <source>
        <strain evidence="4">CCMP 1328</strain>
    </source>
</reference>
<protein>
    <submittedName>
        <fullName evidence="3">Uncharacterized protein</fullName>
    </submittedName>
</protein>
<keyword evidence="4" id="KW-1185">Reference proteome</keyword>
<name>A0A5J4YJJ0_PORPP</name>
<keyword evidence="1" id="KW-0175">Coiled coil</keyword>
<evidence type="ECO:0000313" key="4">
    <source>
        <dbReference type="Proteomes" id="UP000324585"/>
    </source>
</evidence>
<feature type="compositionally biased region" description="Polar residues" evidence="2">
    <location>
        <begin position="121"/>
        <end position="144"/>
    </location>
</feature>
<feature type="coiled-coil region" evidence="1">
    <location>
        <begin position="199"/>
        <end position="233"/>
    </location>
</feature>
<evidence type="ECO:0000256" key="1">
    <source>
        <dbReference type="SAM" id="Coils"/>
    </source>
</evidence>
<proteinExistence type="predicted"/>
<dbReference type="Proteomes" id="UP000324585">
    <property type="component" value="Unassembled WGS sequence"/>
</dbReference>
<feature type="coiled-coil region" evidence="1">
    <location>
        <begin position="357"/>
        <end position="419"/>
    </location>
</feature>
<evidence type="ECO:0000313" key="3">
    <source>
        <dbReference type="EMBL" id="KAA8491398.1"/>
    </source>
</evidence>
<gene>
    <name evidence="3" type="ORF">FVE85_7819</name>
</gene>
<comment type="caution">
    <text evidence="3">The sequence shown here is derived from an EMBL/GenBank/DDBJ whole genome shotgun (WGS) entry which is preliminary data.</text>
</comment>